<evidence type="ECO:0000313" key="3">
    <source>
        <dbReference type="Proteomes" id="UP000515861"/>
    </source>
</evidence>
<reference evidence="2 3" key="1">
    <citation type="submission" date="2020-08" db="EMBL/GenBank/DDBJ databases">
        <title>Sphingomonas sp. sand1-3 16S ribosomal RNA gene Genome sequencing and assembly.</title>
        <authorList>
            <person name="Kang M."/>
        </authorList>
    </citation>
    <scope>NUCLEOTIDE SEQUENCE [LARGE SCALE GENOMIC DNA]</scope>
    <source>
        <strain evidence="3">sand1-3</strain>
    </source>
</reference>
<evidence type="ECO:0000256" key="1">
    <source>
        <dbReference type="SAM" id="SignalP"/>
    </source>
</evidence>
<sequence>MAFATALAAAPPAHAASITATVKAKVIKPLSLKSISNFDLGTIILSQGTWSGAVVRLTRTGTFTCPAQATCTGARTVAGYNISGSNGERAIIRAPNVILTNQANASKKLTLVPDAPASVTFTNSGSKGIDFPVGGSITIDSTTAGGTYVGTFNVTAEYQ</sequence>
<dbReference type="KEGG" id="ssau:H8M03_04905"/>
<gene>
    <name evidence="2" type="ORF">H8M03_04905</name>
</gene>
<dbReference type="EMBL" id="CP060697">
    <property type="protein sequence ID" value="QNM83666.1"/>
    <property type="molecule type" value="Genomic_DNA"/>
</dbReference>
<keyword evidence="3" id="KW-1185">Reference proteome</keyword>
<name>A0A7G9L4W7_9SPHN</name>
<dbReference type="AlphaFoldDB" id="A0A7G9L4W7"/>
<feature type="signal peptide" evidence="1">
    <location>
        <begin position="1"/>
        <end position="15"/>
    </location>
</feature>
<evidence type="ECO:0000313" key="2">
    <source>
        <dbReference type="EMBL" id="QNM83666.1"/>
    </source>
</evidence>
<feature type="chain" id="PRO_5028959612" evidence="1">
    <location>
        <begin position="16"/>
        <end position="159"/>
    </location>
</feature>
<proteinExistence type="predicted"/>
<keyword evidence="1" id="KW-0732">Signal</keyword>
<dbReference type="RefSeq" id="WP_187480621.1">
    <property type="nucleotide sequence ID" value="NZ_CP060697.1"/>
</dbReference>
<dbReference type="InterPro" id="IPR025514">
    <property type="entry name" value="DUF4402"/>
</dbReference>
<dbReference type="Proteomes" id="UP000515861">
    <property type="component" value="Chromosome"/>
</dbReference>
<accession>A0A7G9L4W7</accession>
<protein>
    <submittedName>
        <fullName evidence="2">DUF4402 domain-containing protein</fullName>
    </submittedName>
</protein>
<organism evidence="2 3">
    <name type="scientific">Sphingomonas sabuli</name>
    <dbReference type="NCBI Taxonomy" id="2764186"/>
    <lineage>
        <taxon>Bacteria</taxon>
        <taxon>Pseudomonadati</taxon>
        <taxon>Pseudomonadota</taxon>
        <taxon>Alphaproteobacteria</taxon>
        <taxon>Sphingomonadales</taxon>
        <taxon>Sphingomonadaceae</taxon>
        <taxon>Sphingomonas</taxon>
    </lineage>
</organism>
<dbReference type="Pfam" id="PF14352">
    <property type="entry name" value="DUF4402"/>
    <property type="match status" value="1"/>
</dbReference>